<evidence type="ECO:0000313" key="1">
    <source>
        <dbReference type="EMBL" id="CAH2030105.1"/>
    </source>
</evidence>
<name>A0ABM9D6V2_9BACT</name>
<protein>
    <recommendedName>
        <fullName evidence="3">DUF169 domain-containing protein</fullName>
    </recommendedName>
</protein>
<dbReference type="Pfam" id="PF02596">
    <property type="entry name" value="DUF169"/>
    <property type="match status" value="1"/>
</dbReference>
<sequence>MQSAIATAIGLASEPVALLLTDEKPEGALQFDEGKWGCVVSMFGAAATKGKIAVFDSRSYGCFGGGVALGFGNTYRQFPGSMQGFCNFLSSGNEGWEPGEAIAAGMEAGGARKEFVQHFLHGERYKQSPELVRQFVEELPMTEVASRYVAFVPFNRLEPGQGEPASVTMLVTSDQLAALVVLANYDRPGLENVAIPYVAGCQSIGILSYREAQREQPRCIAGLMDLSARAYLRSQTGRDVLTFTMPYRRFLEMEACVAGSFLEQHPWLTLKGEA</sequence>
<accession>A0ABM9D6V2</accession>
<dbReference type="Proteomes" id="UP001295463">
    <property type="component" value="Chromosome"/>
</dbReference>
<reference evidence="1 2" key="1">
    <citation type="submission" date="2022-03" db="EMBL/GenBank/DDBJ databases">
        <authorList>
            <person name="Koch H."/>
        </authorList>
    </citation>
    <scope>NUCLEOTIDE SEQUENCE [LARGE SCALE GENOMIC DNA]</scope>
    <source>
        <strain evidence="1 2">G1</strain>
    </source>
</reference>
<dbReference type="RefSeq" id="WP_305731068.1">
    <property type="nucleotide sequence ID" value="NZ_OW150024.1"/>
</dbReference>
<dbReference type="InterPro" id="IPR003748">
    <property type="entry name" value="DUF169"/>
</dbReference>
<proteinExistence type="predicted"/>
<dbReference type="EMBL" id="OW150024">
    <property type="protein sequence ID" value="CAH2030105.1"/>
    <property type="molecule type" value="Genomic_DNA"/>
</dbReference>
<evidence type="ECO:0000313" key="2">
    <source>
        <dbReference type="Proteomes" id="UP001295463"/>
    </source>
</evidence>
<evidence type="ECO:0008006" key="3">
    <source>
        <dbReference type="Google" id="ProtNLM"/>
    </source>
</evidence>
<organism evidence="1 2">
    <name type="scientific">Trichlorobacter ammonificans</name>
    <dbReference type="NCBI Taxonomy" id="2916410"/>
    <lineage>
        <taxon>Bacteria</taxon>
        <taxon>Pseudomonadati</taxon>
        <taxon>Thermodesulfobacteriota</taxon>
        <taxon>Desulfuromonadia</taxon>
        <taxon>Geobacterales</taxon>
        <taxon>Geobacteraceae</taxon>
        <taxon>Trichlorobacter</taxon>
    </lineage>
</organism>
<keyword evidence="2" id="KW-1185">Reference proteome</keyword>
<gene>
    <name evidence="1" type="ORF">GEAMG1_0283</name>
</gene>